<dbReference type="InterPro" id="IPR010093">
    <property type="entry name" value="SinI_DNA-bd"/>
</dbReference>
<dbReference type="GO" id="GO:0003677">
    <property type="term" value="F:DNA binding"/>
    <property type="evidence" value="ECO:0007669"/>
    <property type="project" value="UniProtKB-KW"/>
</dbReference>
<dbReference type="OrthoDB" id="3699676at2"/>
<evidence type="ECO:0000259" key="1">
    <source>
        <dbReference type="Pfam" id="PF12728"/>
    </source>
</evidence>
<evidence type="ECO:0000313" key="2">
    <source>
        <dbReference type="EMBL" id="RSM73481.1"/>
    </source>
</evidence>
<dbReference type="RefSeq" id="WP_125728162.1">
    <property type="nucleotide sequence ID" value="NZ_QHKI01000056.1"/>
</dbReference>
<dbReference type="Pfam" id="PF12728">
    <property type="entry name" value="HTH_17"/>
    <property type="match status" value="1"/>
</dbReference>
<keyword evidence="2" id="KW-0238">DNA-binding</keyword>
<dbReference type="Proteomes" id="UP000287547">
    <property type="component" value="Unassembled WGS sequence"/>
</dbReference>
<feature type="domain" description="Helix-turn-helix" evidence="1">
    <location>
        <begin position="24"/>
        <end position="68"/>
    </location>
</feature>
<dbReference type="AlphaFoldDB" id="A0A428YV18"/>
<gene>
    <name evidence="2" type="ORF">DMH04_41455</name>
</gene>
<dbReference type="InterPro" id="IPR041657">
    <property type="entry name" value="HTH_17"/>
</dbReference>
<sequence>MTVNTPTDPDNSPWFPHPAAENGARYAGVHYKTLLGALQRGECRGYQAGPRGRWRVHRDDVDRWLRGERPKRALRRTS</sequence>
<protein>
    <submittedName>
        <fullName evidence="2">DNA-binding protein</fullName>
    </submittedName>
</protein>
<accession>A0A428YV18</accession>
<dbReference type="EMBL" id="QHKI01000056">
    <property type="protein sequence ID" value="RSM73481.1"/>
    <property type="molecule type" value="Genomic_DNA"/>
</dbReference>
<organism evidence="2 3">
    <name type="scientific">Kibdelosporangium aridum</name>
    <dbReference type="NCBI Taxonomy" id="2030"/>
    <lineage>
        <taxon>Bacteria</taxon>
        <taxon>Bacillati</taxon>
        <taxon>Actinomycetota</taxon>
        <taxon>Actinomycetes</taxon>
        <taxon>Pseudonocardiales</taxon>
        <taxon>Pseudonocardiaceae</taxon>
        <taxon>Kibdelosporangium</taxon>
    </lineage>
</organism>
<proteinExistence type="predicted"/>
<reference evidence="2 3" key="1">
    <citation type="submission" date="2018-05" db="EMBL/GenBank/DDBJ databases">
        <title>Evolution of GPA BGCs.</title>
        <authorList>
            <person name="Waglechner N."/>
            <person name="Wright G.D."/>
        </authorList>
    </citation>
    <scope>NUCLEOTIDE SEQUENCE [LARGE SCALE GENOMIC DNA]</scope>
    <source>
        <strain evidence="2 3">A82846</strain>
    </source>
</reference>
<dbReference type="NCBIfam" id="TIGR01764">
    <property type="entry name" value="excise"/>
    <property type="match status" value="1"/>
</dbReference>
<name>A0A428YV18_KIBAR</name>
<evidence type="ECO:0000313" key="3">
    <source>
        <dbReference type="Proteomes" id="UP000287547"/>
    </source>
</evidence>
<comment type="caution">
    <text evidence="2">The sequence shown here is derived from an EMBL/GenBank/DDBJ whole genome shotgun (WGS) entry which is preliminary data.</text>
</comment>